<dbReference type="CDD" id="cd00130">
    <property type="entry name" value="PAS"/>
    <property type="match status" value="1"/>
</dbReference>
<keyword evidence="5" id="KW-0902">Two-component regulatory system</keyword>
<dbReference type="Gene3D" id="3.30.565.10">
    <property type="entry name" value="Histidine kinase-like ATPase, C-terminal domain"/>
    <property type="match status" value="1"/>
</dbReference>
<dbReference type="InterPro" id="IPR000014">
    <property type="entry name" value="PAS"/>
</dbReference>
<feature type="coiled-coil region" evidence="6">
    <location>
        <begin position="196"/>
        <end position="224"/>
    </location>
</feature>
<organism evidence="10 11">
    <name type="scientific">Desulfosporosinus hippei DSM 8344</name>
    <dbReference type="NCBI Taxonomy" id="1121419"/>
    <lineage>
        <taxon>Bacteria</taxon>
        <taxon>Bacillati</taxon>
        <taxon>Bacillota</taxon>
        <taxon>Clostridia</taxon>
        <taxon>Eubacteriales</taxon>
        <taxon>Desulfitobacteriaceae</taxon>
        <taxon>Desulfosporosinus</taxon>
    </lineage>
</organism>
<gene>
    <name evidence="10" type="ORF">SAMN05443529_10581</name>
</gene>
<dbReference type="Pfam" id="PF08447">
    <property type="entry name" value="PAS_3"/>
    <property type="match status" value="1"/>
</dbReference>
<name>A0A1G7W9Z7_9FIRM</name>
<reference evidence="11" key="1">
    <citation type="submission" date="2016-10" db="EMBL/GenBank/DDBJ databases">
        <authorList>
            <person name="Varghese N."/>
            <person name="Submissions S."/>
        </authorList>
    </citation>
    <scope>NUCLEOTIDE SEQUENCE [LARGE SCALE GENOMIC DNA]</scope>
    <source>
        <strain evidence="11">DSM 8344</strain>
    </source>
</reference>
<evidence type="ECO:0000313" key="11">
    <source>
        <dbReference type="Proteomes" id="UP000198656"/>
    </source>
</evidence>
<protein>
    <recommendedName>
        <fullName evidence="2">histidine kinase</fullName>
        <ecNumber evidence="2">2.7.13.3</ecNumber>
    </recommendedName>
</protein>
<evidence type="ECO:0000256" key="2">
    <source>
        <dbReference type="ARBA" id="ARBA00012438"/>
    </source>
</evidence>
<evidence type="ECO:0000256" key="4">
    <source>
        <dbReference type="ARBA" id="ARBA00022777"/>
    </source>
</evidence>
<dbReference type="SMART" id="SM00091">
    <property type="entry name" value="PAS"/>
    <property type="match status" value="1"/>
</dbReference>
<feature type="domain" description="PAS" evidence="8">
    <location>
        <begin position="75"/>
        <end position="145"/>
    </location>
</feature>
<dbReference type="InterPro" id="IPR013655">
    <property type="entry name" value="PAS_fold_3"/>
</dbReference>
<dbReference type="EMBL" id="FNCP01000005">
    <property type="protein sequence ID" value="SDG68786.1"/>
    <property type="molecule type" value="Genomic_DNA"/>
</dbReference>
<dbReference type="PROSITE" id="PS50109">
    <property type="entry name" value="HIS_KIN"/>
    <property type="match status" value="1"/>
</dbReference>
<dbReference type="PROSITE" id="PS50112">
    <property type="entry name" value="PAS"/>
    <property type="match status" value="1"/>
</dbReference>
<dbReference type="SUPFAM" id="SSF55785">
    <property type="entry name" value="PYP-like sensor domain (PAS domain)"/>
    <property type="match status" value="1"/>
</dbReference>
<keyword evidence="4" id="KW-0418">Kinase</keyword>
<sequence length="371" mass="43229">MGKCMWDIFPKEIHSLYYSKFNQAMIEKIPVHFEGYSPASKRWYNTNVYSKSDGISVYFRDITDYKIMEETLRESEERFRTAFENAAVGMAIVTIEGRFIRANGPYCKMVGYTDEELHDTKFLRLTHPDDIERNREEVNQLLKGEIPSFHIEKRYIHKQGNMIWVQVNTSLLRDKEGTPQYFIAQAQDITSRITAANEMNQMNSELLEQRIEAERQREEALEANKHKSQFLATMSHELRTPLNSIIGFTNRVLKKCAKVLPRTQFENLEIVRDEAEHLLKLIDSVLDYSKVEAGKMEIYAEEFDLEDVVNQVSVMAKKFVGEKPIKYQLKLPELNSLLIYSDKLKVKQILINLLSNALKYSEEGPVSATRF</sequence>
<dbReference type="InterPro" id="IPR000700">
    <property type="entry name" value="PAS-assoc_C"/>
</dbReference>
<dbReference type="PROSITE" id="PS50113">
    <property type="entry name" value="PAC"/>
    <property type="match status" value="1"/>
</dbReference>
<dbReference type="NCBIfam" id="TIGR00229">
    <property type="entry name" value="sensory_box"/>
    <property type="match status" value="1"/>
</dbReference>
<dbReference type="InterPro" id="IPR035965">
    <property type="entry name" value="PAS-like_dom_sf"/>
</dbReference>
<dbReference type="InterPro" id="IPR036097">
    <property type="entry name" value="HisK_dim/P_sf"/>
</dbReference>
<keyword evidence="6" id="KW-0175">Coiled coil</keyword>
<dbReference type="PANTHER" id="PTHR43047">
    <property type="entry name" value="TWO-COMPONENT HISTIDINE PROTEIN KINASE"/>
    <property type="match status" value="1"/>
</dbReference>
<evidence type="ECO:0000256" key="5">
    <source>
        <dbReference type="ARBA" id="ARBA00023012"/>
    </source>
</evidence>
<dbReference type="Proteomes" id="UP000198656">
    <property type="component" value="Unassembled WGS sequence"/>
</dbReference>
<dbReference type="SUPFAM" id="SSF47384">
    <property type="entry name" value="Homodimeric domain of signal transducing histidine kinase"/>
    <property type="match status" value="1"/>
</dbReference>
<dbReference type="Gene3D" id="3.30.450.20">
    <property type="entry name" value="PAS domain"/>
    <property type="match status" value="2"/>
</dbReference>
<dbReference type="InterPro" id="IPR003661">
    <property type="entry name" value="HisK_dim/P_dom"/>
</dbReference>
<feature type="domain" description="Histidine kinase" evidence="7">
    <location>
        <begin position="233"/>
        <end position="371"/>
    </location>
</feature>
<dbReference type="STRING" id="1121419.SAMN05443529_10581"/>
<dbReference type="EC" id="2.7.13.3" evidence="2"/>
<dbReference type="SUPFAM" id="SSF55874">
    <property type="entry name" value="ATPase domain of HSP90 chaperone/DNA topoisomerase II/histidine kinase"/>
    <property type="match status" value="1"/>
</dbReference>
<proteinExistence type="predicted"/>
<evidence type="ECO:0000256" key="6">
    <source>
        <dbReference type="SAM" id="Coils"/>
    </source>
</evidence>
<dbReference type="PANTHER" id="PTHR43047:SF64">
    <property type="entry name" value="HISTIDINE KINASE CONTAINING CHEY-HOMOLOGOUS RECEIVER DOMAIN AND PAS DOMAIN-RELATED"/>
    <property type="match status" value="1"/>
</dbReference>
<evidence type="ECO:0000313" key="10">
    <source>
        <dbReference type="EMBL" id="SDG68786.1"/>
    </source>
</evidence>
<dbReference type="SMART" id="SM00086">
    <property type="entry name" value="PAC"/>
    <property type="match status" value="1"/>
</dbReference>
<dbReference type="GO" id="GO:0000155">
    <property type="term" value="F:phosphorelay sensor kinase activity"/>
    <property type="evidence" value="ECO:0007669"/>
    <property type="project" value="InterPro"/>
</dbReference>
<dbReference type="InterPro" id="IPR001610">
    <property type="entry name" value="PAC"/>
</dbReference>
<dbReference type="SMART" id="SM00388">
    <property type="entry name" value="HisKA"/>
    <property type="match status" value="1"/>
</dbReference>
<keyword evidence="3" id="KW-0808">Transferase</keyword>
<dbReference type="InterPro" id="IPR036890">
    <property type="entry name" value="HATPase_C_sf"/>
</dbReference>
<keyword evidence="11" id="KW-1185">Reference proteome</keyword>
<dbReference type="Gene3D" id="1.10.287.130">
    <property type="match status" value="1"/>
</dbReference>
<accession>A0A1G7W9Z7</accession>
<dbReference type="Pfam" id="PF00512">
    <property type="entry name" value="HisKA"/>
    <property type="match status" value="1"/>
</dbReference>
<evidence type="ECO:0000259" key="8">
    <source>
        <dbReference type="PROSITE" id="PS50112"/>
    </source>
</evidence>
<dbReference type="AlphaFoldDB" id="A0A1G7W9Z7"/>
<evidence type="ECO:0000256" key="3">
    <source>
        <dbReference type="ARBA" id="ARBA00022679"/>
    </source>
</evidence>
<feature type="domain" description="PAC" evidence="9">
    <location>
        <begin position="149"/>
        <end position="201"/>
    </location>
</feature>
<evidence type="ECO:0000259" key="7">
    <source>
        <dbReference type="PROSITE" id="PS50109"/>
    </source>
</evidence>
<evidence type="ECO:0000256" key="1">
    <source>
        <dbReference type="ARBA" id="ARBA00000085"/>
    </source>
</evidence>
<dbReference type="CDD" id="cd00082">
    <property type="entry name" value="HisKA"/>
    <property type="match status" value="1"/>
</dbReference>
<comment type="catalytic activity">
    <reaction evidence="1">
        <text>ATP + protein L-histidine = ADP + protein N-phospho-L-histidine.</text>
        <dbReference type="EC" id="2.7.13.3"/>
    </reaction>
</comment>
<evidence type="ECO:0000259" key="9">
    <source>
        <dbReference type="PROSITE" id="PS50113"/>
    </source>
</evidence>
<dbReference type="InterPro" id="IPR005467">
    <property type="entry name" value="His_kinase_dom"/>
</dbReference>